<organism evidence="3 4">
    <name type="scientific">Monoglobus pectinilyticus</name>
    <dbReference type="NCBI Taxonomy" id="1981510"/>
    <lineage>
        <taxon>Bacteria</taxon>
        <taxon>Bacillati</taxon>
        <taxon>Bacillota</taxon>
        <taxon>Clostridia</taxon>
        <taxon>Monoglobales</taxon>
        <taxon>Monoglobaceae</taxon>
        <taxon>Monoglobus</taxon>
    </lineage>
</organism>
<evidence type="ECO:0000313" key="3">
    <source>
        <dbReference type="EMBL" id="AUO19113.1"/>
    </source>
</evidence>
<evidence type="ECO:0000313" key="4">
    <source>
        <dbReference type="Proteomes" id="UP000235589"/>
    </source>
</evidence>
<reference evidence="3 4" key="1">
    <citation type="submission" date="2017-04" db="EMBL/GenBank/DDBJ databases">
        <title>Monoglobus pectinilyticus 14 draft genome.</title>
        <authorList>
            <person name="Kim C."/>
            <person name="Rosendale D.I."/>
            <person name="Kelly W.J."/>
            <person name="Tannock G.W."/>
            <person name="Patchett M.L."/>
            <person name="Jordens J.Z."/>
        </authorList>
    </citation>
    <scope>NUCLEOTIDE SEQUENCE [LARGE SCALE GENOMIC DNA]</scope>
    <source>
        <strain evidence="3 4">14</strain>
    </source>
</reference>
<proteinExistence type="predicted"/>
<gene>
    <name evidence="3" type="ORF">B9O19_00942</name>
</gene>
<keyword evidence="4" id="KW-1185">Reference proteome</keyword>
<dbReference type="RefSeq" id="WP_102365343.1">
    <property type="nucleotide sequence ID" value="NZ_CP020991.1"/>
</dbReference>
<name>A0A2K9P1H7_9FIRM</name>
<evidence type="ECO:0000259" key="2">
    <source>
        <dbReference type="PROSITE" id="PS50943"/>
    </source>
</evidence>
<protein>
    <submittedName>
        <fullName evidence="3">Helix-turn-helix domain protein</fullName>
    </submittedName>
</protein>
<dbReference type="EMBL" id="CP020991">
    <property type="protein sequence ID" value="AUO19113.1"/>
    <property type="molecule type" value="Genomic_DNA"/>
</dbReference>
<dbReference type="Proteomes" id="UP000235589">
    <property type="component" value="Chromosome"/>
</dbReference>
<dbReference type="PROSITE" id="PS50943">
    <property type="entry name" value="HTH_CROC1"/>
    <property type="match status" value="1"/>
</dbReference>
<dbReference type="InterPro" id="IPR010982">
    <property type="entry name" value="Lambda_DNA-bd_dom_sf"/>
</dbReference>
<dbReference type="OrthoDB" id="1692255at2"/>
<accession>A0A2K9P1H7</accession>
<dbReference type="Pfam" id="PF01381">
    <property type="entry name" value="HTH_3"/>
    <property type="match status" value="1"/>
</dbReference>
<dbReference type="CDD" id="cd00093">
    <property type="entry name" value="HTH_XRE"/>
    <property type="match status" value="1"/>
</dbReference>
<dbReference type="GeneID" id="98062358"/>
<dbReference type="KEGG" id="mpec:B9O19_00942"/>
<dbReference type="Gene3D" id="1.10.260.40">
    <property type="entry name" value="lambda repressor-like DNA-binding domains"/>
    <property type="match status" value="1"/>
</dbReference>
<dbReference type="SUPFAM" id="SSF47413">
    <property type="entry name" value="lambda repressor-like DNA-binding domains"/>
    <property type="match status" value="1"/>
</dbReference>
<dbReference type="PANTHER" id="PTHR46558">
    <property type="entry name" value="TRACRIPTIONAL REGULATORY PROTEIN-RELATED-RELATED"/>
    <property type="match status" value="1"/>
</dbReference>
<keyword evidence="1" id="KW-0238">DNA-binding</keyword>
<dbReference type="AlphaFoldDB" id="A0A2K9P1H7"/>
<evidence type="ECO:0000256" key="1">
    <source>
        <dbReference type="ARBA" id="ARBA00023125"/>
    </source>
</evidence>
<feature type="domain" description="HTH cro/C1-type" evidence="2">
    <location>
        <begin position="15"/>
        <end position="69"/>
    </location>
</feature>
<sequence length="113" mass="12923">MKIKPYDYAPVGERVKNARVMRELTQEQVANYIGVNSKHLSSVERGERGLSISSLMDLCKFLDIDADYILFGTITRDNNNPFNKLLLQMTPEQSQYAEELIKVYAKSCGIFIK</sequence>
<dbReference type="PANTHER" id="PTHR46558:SF11">
    <property type="entry name" value="HTH-TYPE TRANSCRIPTIONAL REGULATOR XRE"/>
    <property type="match status" value="1"/>
</dbReference>
<dbReference type="GO" id="GO:0003677">
    <property type="term" value="F:DNA binding"/>
    <property type="evidence" value="ECO:0007669"/>
    <property type="project" value="UniProtKB-KW"/>
</dbReference>
<dbReference type="SMART" id="SM00530">
    <property type="entry name" value="HTH_XRE"/>
    <property type="match status" value="1"/>
</dbReference>
<dbReference type="InterPro" id="IPR001387">
    <property type="entry name" value="Cro/C1-type_HTH"/>
</dbReference>